<dbReference type="EMBL" id="JBDIVD010000003">
    <property type="protein sequence ID" value="MEN3156514.1"/>
    <property type="molecule type" value="Genomic_DNA"/>
</dbReference>
<dbReference type="RefSeq" id="WP_154991458.1">
    <property type="nucleotide sequence ID" value="NZ_JAMAUD010000019.1"/>
</dbReference>
<reference evidence="3 4" key="1">
    <citation type="submission" date="2024-05" db="EMBL/GenBank/DDBJ databases">
        <title>The mechanism of isolation and screening of efficient mineral weathering bacteria priestia aryabhattai c4-10 with weathered biotite.</title>
        <authorList>
            <person name="Yang S."/>
        </authorList>
    </citation>
    <scope>NUCLEOTIDE SEQUENCE [LARGE SCALE GENOMIC DNA]</scope>
    <source>
        <strain evidence="3 4">C4-10</strain>
    </source>
</reference>
<keyword evidence="2" id="KW-0732">Signal</keyword>
<feature type="chain" id="PRO_5044795911" description="PepSY domain-containing protein" evidence="2">
    <location>
        <begin position="28"/>
        <end position="229"/>
    </location>
</feature>
<evidence type="ECO:0000313" key="4">
    <source>
        <dbReference type="Proteomes" id="UP001418804"/>
    </source>
</evidence>
<evidence type="ECO:0000256" key="1">
    <source>
        <dbReference type="SAM" id="MobiDB-lite"/>
    </source>
</evidence>
<organism evidence="3 4">
    <name type="scientific">Priestia aryabhattai</name>
    <name type="common">Bacillus aryabhattai</name>
    <dbReference type="NCBI Taxonomy" id="412384"/>
    <lineage>
        <taxon>Bacteria</taxon>
        <taxon>Bacillati</taxon>
        <taxon>Bacillota</taxon>
        <taxon>Bacilli</taxon>
        <taxon>Bacillales</taxon>
        <taxon>Bacillaceae</taxon>
        <taxon>Priestia</taxon>
    </lineage>
</organism>
<feature type="signal peptide" evidence="2">
    <location>
        <begin position="1"/>
        <end position="27"/>
    </location>
</feature>
<comment type="caution">
    <text evidence="3">The sequence shown here is derived from an EMBL/GenBank/DDBJ whole genome shotgun (WGS) entry which is preliminary data.</text>
</comment>
<evidence type="ECO:0000256" key="2">
    <source>
        <dbReference type="SAM" id="SignalP"/>
    </source>
</evidence>
<proteinExistence type="predicted"/>
<dbReference type="Proteomes" id="UP001418804">
    <property type="component" value="Unassembled WGS sequence"/>
</dbReference>
<name>A0ABD5L2H0_PRIAR</name>
<dbReference type="AlphaFoldDB" id="A0ABD5L2H0"/>
<feature type="region of interest" description="Disordered" evidence="1">
    <location>
        <begin position="109"/>
        <end position="128"/>
    </location>
</feature>
<protein>
    <recommendedName>
        <fullName evidence="5">PepSY domain-containing protein</fullName>
    </recommendedName>
</protein>
<evidence type="ECO:0000313" key="3">
    <source>
        <dbReference type="EMBL" id="MEN3156514.1"/>
    </source>
</evidence>
<gene>
    <name evidence="3" type="ORF">ABDD91_27120</name>
</gene>
<accession>A0ABD5L2H0</accession>
<sequence>MVKNRILVKAFLLMILGLFSFSSISYADEWNDDEFQKLVLEEKIEVYGLDELKNAGILENDAINKVTYTAFFEDGVSYDINLQVTTNTSGAITAVVSDASTSTFEALKRRGKPKKGKNNTVPYKLNGGMNKSSFINEHAYDRHKYNPKKKSTPNDTQYGRNVDVKKLREETMNNYDNKWSQTDKKGNTQVFYAKRFDSNISTSDTSTRDHRVIINKSNSAKSTQFPLAF</sequence>
<reference evidence="3 4" key="2">
    <citation type="submission" date="2024-05" db="EMBL/GenBank/DDBJ databases">
        <authorList>
            <person name="Zheng X."/>
        </authorList>
    </citation>
    <scope>NUCLEOTIDE SEQUENCE [LARGE SCALE GENOMIC DNA]</scope>
    <source>
        <strain evidence="3 4">C4-10</strain>
    </source>
</reference>
<evidence type="ECO:0008006" key="5">
    <source>
        <dbReference type="Google" id="ProtNLM"/>
    </source>
</evidence>